<dbReference type="InterPro" id="IPR036388">
    <property type="entry name" value="WH-like_DNA-bd_sf"/>
</dbReference>
<sequence length="174" mass="19131">MSREAPGRAELLVDIQRVVRQVMARGVLFHQAVAAQVGLGATDLQCLAVLQESGAVTAGELATRTGLTTGGVTRVVDRLLKAGFVRREPDPHDRRRVHVAAVPERLGEIGARYESVATGWAELLAGYDDEQLRLFLELFTRMRRLSDEQIAAVRAERDDQASSSDSAKRNRSPR</sequence>
<organism evidence="3 4">
    <name type="scientific">Pseudonocardia hispaniensis</name>
    <dbReference type="NCBI Taxonomy" id="904933"/>
    <lineage>
        <taxon>Bacteria</taxon>
        <taxon>Bacillati</taxon>
        <taxon>Actinomycetota</taxon>
        <taxon>Actinomycetes</taxon>
        <taxon>Pseudonocardiales</taxon>
        <taxon>Pseudonocardiaceae</taxon>
        <taxon>Pseudonocardia</taxon>
    </lineage>
</organism>
<protein>
    <submittedName>
        <fullName evidence="3">MarR family winged helix-turn-helix transcriptional regulator</fullName>
    </submittedName>
</protein>
<dbReference type="PANTHER" id="PTHR33164">
    <property type="entry name" value="TRANSCRIPTIONAL REGULATOR, MARR FAMILY"/>
    <property type="match status" value="1"/>
</dbReference>
<dbReference type="SMART" id="SM00347">
    <property type="entry name" value="HTH_MARR"/>
    <property type="match status" value="1"/>
</dbReference>
<dbReference type="RefSeq" id="WP_379583769.1">
    <property type="nucleotide sequence ID" value="NZ_JBHSQW010000012.1"/>
</dbReference>
<gene>
    <name evidence="3" type="ORF">ACFQE5_06170</name>
</gene>
<dbReference type="Pfam" id="PF12802">
    <property type="entry name" value="MarR_2"/>
    <property type="match status" value="1"/>
</dbReference>
<evidence type="ECO:0000313" key="3">
    <source>
        <dbReference type="EMBL" id="MFC5993797.1"/>
    </source>
</evidence>
<feature type="domain" description="HTH marR-type" evidence="2">
    <location>
        <begin position="8"/>
        <end position="144"/>
    </location>
</feature>
<dbReference type="PROSITE" id="PS50995">
    <property type="entry name" value="HTH_MARR_2"/>
    <property type="match status" value="1"/>
</dbReference>
<evidence type="ECO:0000259" key="2">
    <source>
        <dbReference type="PROSITE" id="PS50995"/>
    </source>
</evidence>
<dbReference type="InterPro" id="IPR039422">
    <property type="entry name" value="MarR/SlyA-like"/>
</dbReference>
<proteinExistence type="predicted"/>
<keyword evidence="4" id="KW-1185">Reference proteome</keyword>
<dbReference type="SUPFAM" id="SSF46785">
    <property type="entry name" value="Winged helix' DNA-binding domain"/>
    <property type="match status" value="1"/>
</dbReference>
<dbReference type="InterPro" id="IPR036390">
    <property type="entry name" value="WH_DNA-bd_sf"/>
</dbReference>
<reference evidence="4" key="1">
    <citation type="journal article" date="2019" name="Int. J. Syst. Evol. Microbiol.">
        <title>The Global Catalogue of Microorganisms (GCM) 10K type strain sequencing project: providing services to taxonomists for standard genome sequencing and annotation.</title>
        <authorList>
            <consortium name="The Broad Institute Genomics Platform"/>
            <consortium name="The Broad Institute Genome Sequencing Center for Infectious Disease"/>
            <person name="Wu L."/>
            <person name="Ma J."/>
        </authorList>
    </citation>
    <scope>NUCLEOTIDE SEQUENCE [LARGE SCALE GENOMIC DNA]</scope>
    <source>
        <strain evidence="4">CCM 8391</strain>
    </source>
</reference>
<evidence type="ECO:0000313" key="4">
    <source>
        <dbReference type="Proteomes" id="UP001596302"/>
    </source>
</evidence>
<dbReference type="PANTHER" id="PTHR33164:SF106">
    <property type="entry name" value="TRANSCRIPTIONAL REGULATORY PROTEIN"/>
    <property type="match status" value="1"/>
</dbReference>
<dbReference type="EMBL" id="JBHSQW010000012">
    <property type="protein sequence ID" value="MFC5993797.1"/>
    <property type="molecule type" value="Genomic_DNA"/>
</dbReference>
<feature type="region of interest" description="Disordered" evidence="1">
    <location>
        <begin position="153"/>
        <end position="174"/>
    </location>
</feature>
<dbReference type="InterPro" id="IPR000835">
    <property type="entry name" value="HTH_MarR-typ"/>
</dbReference>
<dbReference type="Gene3D" id="1.10.10.10">
    <property type="entry name" value="Winged helix-like DNA-binding domain superfamily/Winged helix DNA-binding domain"/>
    <property type="match status" value="1"/>
</dbReference>
<accession>A0ABW1IZG5</accession>
<evidence type="ECO:0000256" key="1">
    <source>
        <dbReference type="SAM" id="MobiDB-lite"/>
    </source>
</evidence>
<dbReference type="Proteomes" id="UP001596302">
    <property type="component" value="Unassembled WGS sequence"/>
</dbReference>
<name>A0ABW1IZG5_9PSEU</name>
<comment type="caution">
    <text evidence="3">The sequence shown here is derived from an EMBL/GenBank/DDBJ whole genome shotgun (WGS) entry which is preliminary data.</text>
</comment>